<evidence type="ECO:0000313" key="2">
    <source>
        <dbReference type="Proteomes" id="UP000184513"/>
    </source>
</evidence>
<sequence length="81" mass="9515">MIVLSFRQYSFSVDDLHTADSLFFIHTVIFIPWIDRCRPATKVTLTVTVKIIRNQIRHSGCSIEVEPSGWRQVLKVSRYKY</sequence>
<keyword evidence="2" id="KW-1185">Reference proteome</keyword>
<accession>A0A1M7PG45</accession>
<proteinExistence type="predicted"/>
<organism evidence="1 2">
    <name type="scientific">Cyclobacterium lianum</name>
    <dbReference type="NCBI Taxonomy" id="388280"/>
    <lineage>
        <taxon>Bacteria</taxon>
        <taxon>Pseudomonadati</taxon>
        <taxon>Bacteroidota</taxon>
        <taxon>Cytophagia</taxon>
        <taxon>Cytophagales</taxon>
        <taxon>Cyclobacteriaceae</taxon>
        <taxon>Cyclobacterium</taxon>
    </lineage>
</organism>
<dbReference type="Proteomes" id="UP000184513">
    <property type="component" value="Unassembled WGS sequence"/>
</dbReference>
<reference evidence="1 2" key="1">
    <citation type="submission" date="2016-11" db="EMBL/GenBank/DDBJ databases">
        <authorList>
            <person name="Jaros S."/>
            <person name="Januszkiewicz K."/>
            <person name="Wedrychowicz H."/>
        </authorList>
    </citation>
    <scope>NUCLEOTIDE SEQUENCE [LARGE SCALE GENOMIC DNA]</scope>
    <source>
        <strain evidence="1 2">CGMCC 1.6102</strain>
    </source>
</reference>
<dbReference type="AlphaFoldDB" id="A0A1M7PG45"/>
<name>A0A1M7PG45_9BACT</name>
<protein>
    <submittedName>
        <fullName evidence="1">Uncharacterized protein</fullName>
    </submittedName>
</protein>
<dbReference type="EMBL" id="FRCY01000008">
    <property type="protein sequence ID" value="SHN16009.1"/>
    <property type="molecule type" value="Genomic_DNA"/>
</dbReference>
<gene>
    <name evidence="1" type="ORF">SAMN04488057_108188</name>
</gene>
<evidence type="ECO:0000313" key="1">
    <source>
        <dbReference type="EMBL" id="SHN16009.1"/>
    </source>
</evidence>